<dbReference type="SUPFAM" id="SSF52266">
    <property type="entry name" value="SGNH hydrolase"/>
    <property type="match status" value="1"/>
</dbReference>
<dbReference type="RefSeq" id="WP_077419644.1">
    <property type="nucleotide sequence ID" value="NZ_MLHK01000019.1"/>
</dbReference>
<dbReference type="EMBL" id="MLHK01000019">
    <property type="protein sequence ID" value="OOF46218.1"/>
    <property type="molecule type" value="Genomic_DNA"/>
</dbReference>
<sequence>MKNLKTKLTLSILLLFTGTVSANYLSHSPTDKITGDVKKVVFYGNSFTYYNNNVSTHLRTLTKSLIPNSQDYKFRSVTISSGRLGWHKENLKLQNSLDAWDTVIFQGQSVEPISKKAEARTAFEKSAREMSNIAHQSGQRVVYFMSWSYPDKSYGDLSKMSKELSTAYKNIAKETQGYVAPVGLAFRAVQETYPDINLYAPDNKHPSPEGTYLSACVLFSVLYNQSPENGKVPEEFNIPRETILKLQRLAWETVKKFQQ</sequence>
<feature type="signal peptide" evidence="1">
    <location>
        <begin position="1"/>
        <end position="22"/>
    </location>
</feature>
<dbReference type="Gene3D" id="3.40.50.1110">
    <property type="entry name" value="SGNH hydrolase"/>
    <property type="match status" value="1"/>
</dbReference>
<feature type="chain" id="PRO_5013183348" description="SGNH/GDSL hydrolase family protein" evidence="1">
    <location>
        <begin position="23"/>
        <end position="259"/>
    </location>
</feature>
<proteinExistence type="predicted"/>
<accession>A0A1V3IVT7</accession>
<evidence type="ECO:0000256" key="1">
    <source>
        <dbReference type="SAM" id="SignalP"/>
    </source>
</evidence>
<organism evidence="2 3">
    <name type="scientific">Rodentibacter trehalosifermentans</name>
    <dbReference type="NCBI Taxonomy" id="1908263"/>
    <lineage>
        <taxon>Bacteria</taxon>
        <taxon>Pseudomonadati</taxon>
        <taxon>Pseudomonadota</taxon>
        <taxon>Gammaproteobacteria</taxon>
        <taxon>Pasteurellales</taxon>
        <taxon>Pasteurellaceae</taxon>
        <taxon>Rodentibacter</taxon>
    </lineage>
</organism>
<reference evidence="2 3" key="1">
    <citation type="submission" date="2016-10" db="EMBL/GenBank/DDBJ databases">
        <title>Rodentibacter gen. nov. and new species.</title>
        <authorList>
            <person name="Christensen H."/>
        </authorList>
    </citation>
    <scope>NUCLEOTIDE SEQUENCE [LARGE SCALE GENOMIC DNA]</scope>
    <source>
        <strain evidence="2 3">H1983213011</strain>
    </source>
</reference>
<gene>
    <name evidence="2" type="ORF">BKK51_03375</name>
</gene>
<name>A0A1V3IVT7_9PAST</name>
<dbReference type="AlphaFoldDB" id="A0A1V3IVT7"/>
<keyword evidence="1" id="KW-0732">Signal</keyword>
<dbReference type="Proteomes" id="UP000188728">
    <property type="component" value="Unassembled WGS sequence"/>
</dbReference>
<evidence type="ECO:0000313" key="2">
    <source>
        <dbReference type="EMBL" id="OOF46218.1"/>
    </source>
</evidence>
<evidence type="ECO:0000313" key="3">
    <source>
        <dbReference type="Proteomes" id="UP000188728"/>
    </source>
</evidence>
<protein>
    <recommendedName>
        <fullName evidence="4">SGNH/GDSL hydrolase family protein</fullName>
    </recommendedName>
</protein>
<dbReference type="InterPro" id="IPR036514">
    <property type="entry name" value="SGNH_hydro_sf"/>
</dbReference>
<dbReference type="GO" id="GO:0016788">
    <property type="term" value="F:hydrolase activity, acting on ester bonds"/>
    <property type="evidence" value="ECO:0007669"/>
    <property type="project" value="UniProtKB-ARBA"/>
</dbReference>
<comment type="caution">
    <text evidence="2">The sequence shown here is derived from an EMBL/GenBank/DDBJ whole genome shotgun (WGS) entry which is preliminary data.</text>
</comment>
<evidence type="ECO:0008006" key="4">
    <source>
        <dbReference type="Google" id="ProtNLM"/>
    </source>
</evidence>